<feature type="domain" description="Methyltransferase type 11" evidence="1">
    <location>
        <begin position="43"/>
        <end position="148"/>
    </location>
</feature>
<reference evidence="2" key="1">
    <citation type="submission" date="2018-05" db="EMBL/GenBank/DDBJ databases">
        <authorList>
            <person name="Lanie J.A."/>
            <person name="Ng W.-L."/>
            <person name="Kazmierczak K.M."/>
            <person name="Andrzejewski T.M."/>
            <person name="Davidsen T.M."/>
            <person name="Wayne K.J."/>
            <person name="Tettelin H."/>
            <person name="Glass J.I."/>
            <person name="Rusch D."/>
            <person name="Podicherti R."/>
            <person name="Tsui H.-C.T."/>
            <person name="Winkler M.E."/>
        </authorList>
    </citation>
    <scope>NUCLEOTIDE SEQUENCE</scope>
</reference>
<dbReference type="AlphaFoldDB" id="A0A382ETI2"/>
<organism evidence="2">
    <name type="scientific">marine metagenome</name>
    <dbReference type="NCBI Taxonomy" id="408172"/>
    <lineage>
        <taxon>unclassified sequences</taxon>
        <taxon>metagenomes</taxon>
        <taxon>ecological metagenomes</taxon>
    </lineage>
</organism>
<evidence type="ECO:0000259" key="1">
    <source>
        <dbReference type="Pfam" id="PF08241"/>
    </source>
</evidence>
<dbReference type="EMBL" id="UINC01046295">
    <property type="protein sequence ID" value="SVB54116.1"/>
    <property type="molecule type" value="Genomic_DNA"/>
</dbReference>
<dbReference type="PANTHER" id="PTHR43591:SF24">
    <property type="entry name" value="2-METHOXY-6-POLYPRENYL-1,4-BENZOQUINOL METHYLASE, MITOCHONDRIAL"/>
    <property type="match status" value="1"/>
</dbReference>
<dbReference type="Pfam" id="PF08241">
    <property type="entry name" value="Methyltransf_11"/>
    <property type="match status" value="1"/>
</dbReference>
<dbReference type="CDD" id="cd02440">
    <property type="entry name" value="AdoMet_MTases"/>
    <property type="match status" value="1"/>
</dbReference>
<dbReference type="GO" id="GO:0008757">
    <property type="term" value="F:S-adenosylmethionine-dependent methyltransferase activity"/>
    <property type="evidence" value="ECO:0007669"/>
    <property type="project" value="InterPro"/>
</dbReference>
<dbReference type="Gene3D" id="3.40.50.150">
    <property type="entry name" value="Vaccinia Virus protein VP39"/>
    <property type="match status" value="1"/>
</dbReference>
<evidence type="ECO:0000313" key="2">
    <source>
        <dbReference type="EMBL" id="SVB54116.1"/>
    </source>
</evidence>
<protein>
    <recommendedName>
        <fullName evidence="1">Methyltransferase type 11 domain-containing protein</fullName>
    </recommendedName>
</protein>
<gene>
    <name evidence="2" type="ORF">METZ01_LOCUS206970</name>
</gene>
<dbReference type="SUPFAM" id="SSF53335">
    <property type="entry name" value="S-adenosyl-L-methionine-dependent methyltransferases"/>
    <property type="match status" value="1"/>
</dbReference>
<dbReference type="PANTHER" id="PTHR43591">
    <property type="entry name" value="METHYLTRANSFERASE"/>
    <property type="match status" value="1"/>
</dbReference>
<dbReference type="InterPro" id="IPR013216">
    <property type="entry name" value="Methyltransf_11"/>
</dbReference>
<accession>A0A382ETI2</accession>
<sequence length="280" mass="31296">MSTYENYHQTSQVYDKTRSAGGVKIIRSALAESKLPLEKQILVDAGCGTGLFAAAMVNYVQRVEAVDLNSGMLAKAQEKMLSEEKSGRINFHQSTIDALPLPDESVDAVMTNQVLHHLPDDESTGWPKHYKVFQEFSRVLKPGGSLIINSCSHQQLEHGFWFYRFIPKALRAVKEKHVDLDMLSELLQRSGFTNTHHKVPLEVVMQGEALFNAEGPLDPDWRSGDSIWSLVSDEDLPGVLQYIKTLGDSGKLEAFMQQHDKPRASIGQITFTIARKQLSA</sequence>
<proteinExistence type="predicted"/>
<dbReference type="InterPro" id="IPR029063">
    <property type="entry name" value="SAM-dependent_MTases_sf"/>
</dbReference>
<name>A0A382ETI2_9ZZZZ</name>